<comment type="caution">
    <text evidence="3">The sequence shown here is derived from an EMBL/GenBank/DDBJ whole genome shotgun (WGS) entry which is preliminary data.</text>
</comment>
<dbReference type="SUPFAM" id="SSF52540">
    <property type="entry name" value="P-loop containing nucleoside triphosphate hydrolases"/>
    <property type="match status" value="1"/>
</dbReference>
<gene>
    <name evidence="3" type="ORF">M9Y10_023115</name>
</gene>
<dbReference type="Proteomes" id="UP001470230">
    <property type="component" value="Unassembled WGS sequence"/>
</dbReference>
<dbReference type="InterPro" id="IPR005225">
    <property type="entry name" value="Small_GTP-bd"/>
</dbReference>
<dbReference type="SMART" id="SM00173">
    <property type="entry name" value="RAS"/>
    <property type="match status" value="1"/>
</dbReference>
<dbReference type="InterPro" id="IPR001806">
    <property type="entry name" value="Small_GTPase"/>
</dbReference>
<dbReference type="PRINTS" id="PR00449">
    <property type="entry name" value="RASTRNSFRMNG"/>
</dbReference>
<evidence type="ECO:0000256" key="2">
    <source>
        <dbReference type="ARBA" id="ARBA00023134"/>
    </source>
</evidence>
<evidence type="ECO:0000313" key="4">
    <source>
        <dbReference type="Proteomes" id="UP001470230"/>
    </source>
</evidence>
<dbReference type="InterPro" id="IPR027417">
    <property type="entry name" value="P-loop_NTPase"/>
</dbReference>
<sequence>MSIRPKIAVLCLDGVGKSSIITRFIQNQFPSEIDSTAEKYFEHLDRKGRKVNILDTSSQNGSAIFMNTPIDEITFIIIVFARNDRSTFESIDEFLTDIENRKPKGKIPILVCCNKCDLKYEEHISDLEAMNYCSKKKFILLYNISEKK</sequence>
<name>A0ABR2KV13_9EUKA</name>
<dbReference type="EMBL" id="JAPFFF010000003">
    <property type="protein sequence ID" value="KAK8894678.1"/>
    <property type="molecule type" value="Genomic_DNA"/>
</dbReference>
<organism evidence="3 4">
    <name type="scientific">Tritrichomonas musculus</name>
    <dbReference type="NCBI Taxonomy" id="1915356"/>
    <lineage>
        <taxon>Eukaryota</taxon>
        <taxon>Metamonada</taxon>
        <taxon>Parabasalia</taxon>
        <taxon>Tritrichomonadida</taxon>
        <taxon>Tritrichomonadidae</taxon>
        <taxon>Tritrichomonas</taxon>
    </lineage>
</organism>
<evidence type="ECO:0000256" key="1">
    <source>
        <dbReference type="ARBA" id="ARBA00022741"/>
    </source>
</evidence>
<dbReference type="NCBIfam" id="TIGR00231">
    <property type="entry name" value="small_GTP"/>
    <property type="match status" value="1"/>
</dbReference>
<dbReference type="PROSITE" id="PS51419">
    <property type="entry name" value="RAB"/>
    <property type="match status" value="1"/>
</dbReference>
<accession>A0ABR2KV13</accession>
<dbReference type="Pfam" id="PF00071">
    <property type="entry name" value="Ras"/>
    <property type="match status" value="1"/>
</dbReference>
<evidence type="ECO:0000313" key="3">
    <source>
        <dbReference type="EMBL" id="KAK8894678.1"/>
    </source>
</evidence>
<keyword evidence="4" id="KW-1185">Reference proteome</keyword>
<reference evidence="3 4" key="1">
    <citation type="submission" date="2024-04" db="EMBL/GenBank/DDBJ databases">
        <title>Tritrichomonas musculus Genome.</title>
        <authorList>
            <person name="Alves-Ferreira E."/>
            <person name="Grigg M."/>
            <person name="Lorenzi H."/>
            <person name="Galac M."/>
        </authorList>
    </citation>
    <scope>NUCLEOTIDE SEQUENCE [LARGE SCALE GENOMIC DNA]</scope>
    <source>
        <strain evidence="3 4">EAF2021</strain>
    </source>
</reference>
<keyword evidence="2" id="KW-0342">GTP-binding</keyword>
<dbReference type="PANTHER" id="PTHR24070">
    <property type="entry name" value="RAS, DI-RAS, AND RHEB FAMILY MEMBERS OF SMALL GTPASE SUPERFAMILY"/>
    <property type="match status" value="1"/>
</dbReference>
<dbReference type="InterPro" id="IPR020849">
    <property type="entry name" value="Small_GTPase_Ras-type"/>
</dbReference>
<protein>
    <submittedName>
        <fullName evidence="3">Uncharacterized protein</fullName>
    </submittedName>
</protein>
<keyword evidence="1" id="KW-0547">Nucleotide-binding</keyword>
<dbReference type="Gene3D" id="3.40.50.300">
    <property type="entry name" value="P-loop containing nucleotide triphosphate hydrolases"/>
    <property type="match status" value="1"/>
</dbReference>
<proteinExistence type="predicted"/>
<dbReference type="SMART" id="SM00175">
    <property type="entry name" value="RAB"/>
    <property type="match status" value="1"/>
</dbReference>